<reference evidence="5 6" key="1">
    <citation type="journal article" date="2016" name="PLoS ONE">
        <title>A First Insight into the Genome of the Filter-Feeder Mussel Mytilus galloprovincialis.</title>
        <authorList>
            <person name="Murgarella M."/>
            <person name="Puiu D."/>
            <person name="Novoa B."/>
            <person name="Figueras A."/>
            <person name="Posada D."/>
            <person name="Canchaya C."/>
        </authorList>
    </citation>
    <scope>NUCLEOTIDE SEQUENCE [LARGE SCALE GENOMIC DNA]</scope>
    <source>
        <tissue evidence="5">Muscle</tissue>
    </source>
</reference>
<evidence type="ECO:0000256" key="3">
    <source>
        <dbReference type="SAM" id="MobiDB-lite"/>
    </source>
</evidence>
<dbReference type="InterPro" id="IPR006630">
    <property type="entry name" value="La_HTH"/>
</dbReference>
<feature type="non-terminal residue" evidence="5">
    <location>
        <position position="1"/>
    </location>
</feature>
<gene>
    <name evidence="5" type="ORF">AM593_00180</name>
</gene>
<feature type="domain" description="HTH La-type RNA-binding" evidence="4">
    <location>
        <begin position="18"/>
        <end position="82"/>
    </location>
</feature>
<dbReference type="SMART" id="SM00715">
    <property type="entry name" value="LA"/>
    <property type="match status" value="1"/>
</dbReference>
<evidence type="ECO:0000313" key="5">
    <source>
        <dbReference type="EMBL" id="OPL07317.1"/>
    </source>
</evidence>
<evidence type="ECO:0000313" key="6">
    <source>
        <dbReference type="Proteomes" id="UP000266721"/>
    </source>
</evidence>
<proteinExistence type="predicted"/>
<dbReference type="SUPFAM" id="SSF46785">
    <property type="entry name" value="Winged helix' DNA-binding domain"/>
    <property type="match status" value="1"/>
</dbReference>
<sequence>MEGAETLDTETTKDKKPRKRMKALYGRIKQQMEFYFSDSNLNRDRFMKKQIVDAEDGCKEFFLEIVNDTRRGVKIHCHDCWN</sequence>
<dbReference type="InterPro" id="IPR036390">
    <property type="entry name" value="WH_DNA-bd_sf"/>
</dbReference>
<dbReference type="InterPro" id="IPR036388">
    <property type="entry name" value="WH-like_DNA-bd_sf"/>
</dbReference>
<name>A0A409V6B2_MYTGA</name>
<keyword evidence="1 2" id="KW-0694">RNA-binding</keyword>
<dbReference type="PROSITE" id="PS50961">
    <property type="entry name" value="HTH_LA"/>
    <property type="match status" value="1"/>
</dbReference>
<dbReference type="Gene3D" id="1.10.10.10">
    <property type="entry name" value="Winged helix-like DNA-binding domain superfamily/Winged helix DNA-binding domain"/>
    <property type="match status" value="1"/>
</dbReference>
<dbReference type="Proteomes" id="UP000266721">
    <property type="component" value="Unassembled WGS sequence"/>
</dbReference>
<evidence type="ECO:0000259" key="4">
    <source>
        <dbReference type="PROSITE" id="PS50961"/>
    </source>
</evidence>
<dbReference type="GO" id="GO:0003723">
    <property type="term" value="F:RNA binding"/>
    <property type="evidence" value="ECO:0007669"/>
    <property type="project" value="UniProtKB-UniRule"/>
</dbReference>
<dbReference type="AlphaFoldDB" id="A0A409V6B2"/>
<feature type="region of interest" description="Disordered" evidence="3">
    <location>
        <begin position="1"/>
        <end position="20"/>
    </location>
</feature>
<protein>
    <recommendedName>
        <fullName evidence="4">HTH La-type RNA-binding domain-containing protein</fullName>
    </recommendedName>
</protein>
<evidence type="ECO:0000256" key="2">
    <source>
        <dbReference type="PROSITE-ProRule" id="PRU00332"/>
    </source>
</evidence>
<dbReference type="EMBL" id="KV622810">
    <property type="protein sequence ID" value="OPL07317.1"/>
    <property type="molecule type" value="Genomic_DNA"/>
</dbReference>
<organism evidence="5 6">
    <name type="scientific">Mytilus galloprovincialis</name>
    <name type="common">Mediterranean mussel</name>
    <dbReference type="NCBI Taxonomy" id="29158"/>
    <lineage>
        <taxon>Eukaryota</taxon>
        <taxon>Metazoa</taxon>
        <taxon>Spiralia</taxon>
        <taxon>Lophotrochozoa</taxon>
        <taxon>Mollusca</taxon>
        <taxon>Bivalvia</taxon>
        <taxon>Autobranchia</taxon>
        <taxon>Pteriomorphia</taxon>
        <taxon>Mytilida</taxon>
        <taxon>Mytiloidea</taxon>
        <taxon>Mytilidae</taxon>
        <taxon>Mytilinae</taxon>
        <taxon>Mytilus</taxon>
    </lineage>
</organism>
<dbReference type="Pfam" id="PF05383">
    <property type="entry name" value="La"/>
    <property type="match status" value="1"/>
</dbReference>
<accession>A0A409V6B2</accession>
<keyword evidence="6" id="KW-1185">Reference proteome</keyword>
<evidence type="ECO:0000256" key="1">
    <source>
        <dbReference type="ARBA" id="ARBA00022884"/>
    </source>
</evidence>